<dbReference type="OrthoDB" id="4470569at2"/>
<dbReference type="RefSeq" id="WP_116573440.1">
    <property type="nucleotide sequence ID" value="NZ_QDGZ01000007.1"/>
</dbReference>
<sequence>MADTDHVLVTHGEGRTDVVLNRAAKLNALTRCMLQHLVAAFGSLPDETRVVVLRSSSPRAFSVGADLDEHRAQTPQEGARTSLVGSRACAMIAQSPVPVIAQIDGWCLGGGLELALACDLRVASRDSILAFPEVTLGNTPAWGGVPRLVAQAGPGRAKELLLTGRRLSAEEARELDLLEEVVDRHQLTATVDSLASTIASHPPDAVTAAKLAVAALGPAGSPLLDALGAGFFLAAGNPTRTRPINDRTQS</sequence>
<name>A0A2T8F7J6_9ACTN</name>
<dbReference type="InterPro" id="IPR018376">
    <property type="entry name" value="Enoyl-CoA_hyd/isom_CS"/>
</dbReference>
<dbReference type="SUPFAM" id="SSF52096">
    <property type="entry name" value="ClpP/crotonase"/>
    <property type="match status" value="1"/>
</dbReference>
<dbReference type="PROSITE" id="PS00166">
    <property type="entry name" value="ENOYL_COA_HYDRATASE"/>
    <property type="match status" value="1"/>
</dbReference>
<evidence type="ECO:0008006" key="5">
    <source>
        <dbReference type="Google" id="ProtNLM"/>
    </source>
</evidence>
<proteinExistence type="inferred from homology"/>
<dbReference type="CDD" id="cd06558">
    <property type="entry name" value="crotonase-like"/>
    <property type="match status" value="1"/>
</dbReference>
<dbReference type="Pfam" id="PF00378">
    <property type="entry name" value="ECH_1"/>
    <property type="match status" value="1"/>
</dbReference>
<dbReference type="AlphaFoldDB" id="A0A2T8F7J6"/>
<organism evidence="3 4">
    <name type="scientific">Nocardioides gansuensis</name>
    <dbReference type="NCBI Taxonomy" id="2138300"/>
    <lineage>
        <taxon>Bacteria</taxon>
        <taxon>Bacillati</taxon>
        <taxon>Actinomycetota</taxon>
        <taxon>Actinomycetes</taxon>
        <taxon>Propionibacteriales</taxon>
        <taxon>Nocardioidaceae</taxon>
        <taxon>Nocardioides</taxon>
    </lineage>
</organism>
<protein>
    <recommendedName>
        <fullName evidence="5">Enoyl-CoA hydratase</fullName>
    </recommendedName>
</protein>
<evidence type="ECO:0000313" key="4">
    <source>
        <dbReference type="Proteomes" id="UP000246018"/>
    </source>
</evidence>
<dbReference type="PANTHER" id="PTHR11941:SF54">
    <property type="entry name" value="ENOYL-COA HYDRATASE, MITOCHONDRIAL"/>
    <property type="match status" value="1"/>
</dbReference>
<dbReference type="PANTHER" id="PTHR11941">
    <property type="entry name" value="ENOYL-COA HYDRATASE-RELATED"/>
    <property type="match status" value="1"/>
</dbReference>
<comment type="similarity">
    <text evidence="1 2">Belongs to the enoyl-CoA hydratase/isomerase family.</text>
</comment>
<reference evidence="3 4" key="1">
    <citation type="submission" date="2018-04" db="EMBL/GenBank/DDBJ databases">
        <title>Genome of Nocardioides gansuensis WSJ-1.</title>
        <authorList>
            <person name="Wu S."/>
            <person name="Wang G."/>
        </authorList>
    </citation>
    <scope>NUCLEOTIDE SEQUENCE [LARGE SCALE GENOMIC DNA]</scope>
    <source>
        <strain evidence="3 4">WSJ-1</strain>
    </source>
</reference>
<dbReference type="Gene3D" id="3.90.226.10">
    <property type="entry name" value="2-enoyl-CoA Hydratase, Chain A, domain 1"/>
    <property type="match status" value="1"/>
</dbReference>
<evidence type="ECO:0000256" key="2">
    <source>
        <dbReference type="RuleBase" id="RU003707"/>
    </source>
</evidence>
<dbReference type="InterPro" id="IPR029045">
    <property type="entry name" value="ClpP/crotonase-like_dom_sf"/>
</dbReference>
<dbReference type="InterPro" id="IPR001753">
    <property type="entry name" value="Enoyl-CoA_hydra/iso"/>
</dbReference>
<evidence type="ECO:0000256" key="1">
    <source>
        <dbReference type="ARBA" id="ARBA00005254"/>
    </source>
</evidence>
<dbReference type="Proteomes" id="UP000246018">
    <property type="component" value="Unassembled WGS sequence"/>
</dbReference>
<dbReference type="EMBL" id="QDGZ01000007">
    <property type="protein sequence ID" value="PVG81675.1"/>
    <property type="molecule type" value="Genomic_DNA"/>
</dbReference>
<keyword evidence="4" id="KW-1185">Reference proteome</keyword>
<comment type="caution">
    <text evidence="3">The sequence shown here is derived from an EMBL/GenBank/DDBJ whole genome shotgun (WGS) entry which is preliminary data.</text>
</comment>
<evidence type="ECO:0000313" key="3">
    <source>
        <dbReference type="EMBL" id="PVG81675.1"/>
    </source>
</evidence>
<gene>
    <name evidence="3" type="ORF">DDE18_16950</name>
</gene>
<accession>A0A2T8F7J6</accession>
<dbReference type="GO" id="GO:0003824">
    <property type="term" value="F:catalytic activity"/>
    <property type="evidence" value="ECO:0007669"/>
    <property type="project" value="InterPro"/>
</dbReference>
<dbReference type="GO" id="GO:0006635">
    <property type="term" value="P:fatty acid beta-oxidation"/>
    <property type="evidence" value="ECO:0007669"/>
    <property type="project" value="TreeGrafter"/>
</dbReference>